<name>A0ABM8PRH0_9HYPH</name>
<proteinExistence type="predicted"/>
<keyword evidence="5" id="KW-1185">Reference proteome</keyword>
<evidence type="ECO:0000313" key="5">
    <source>
        <dbReference type="Proteomes" id="UP000601041"/>
    </source>
</evidence>
<sequence>MGVSMSHFAYRILRVIALFLVFAGPTFAGAQDWTVTRANKQVSYTVDKKTWHAVETGSVIPNQAWISTGPRGRATLARGTESISLQPNTLGAVITTQGLFSRKTDVVQQKGQMALNIEKRSRPHTYIHTPFMAAVVKGTTFTVTVTEEDASLSVQEGLVQVSSFTGGQSTNVGPGQQVTVDQNQSMSVAGIIETPAVFSVEPTRASIAAVGQPAPVGAGLGLGTIGDQTSTGPSGEGGSHGVNGESSGGGDSAGNQSVIGNNGNGGGNGNGNGGGNGNGNNGNGHGNGGGNGNGNNGNGHGNDGGNGSGNNGNGHGNGGGNGNGNNGNGHGNGGGNGNGHEGKGPGGKGKSGKADD</sequence>
<feature type="domain" description="FecR protein" evidence="3">
    <location>
        <begin position="66"/>
        <end position="160"/>
    </location>
</feature>
<evidence type="ECO:0000256" key="2">
    <source>
        <dbReference type="SAM" id="SignalP"/>
    </source>
</evidence>
<feature type="region of interest" description="Disordered" evidence="1">
    <location>
        <begin position="220"/>
        <end position="356"/>
    </location>
</feature>
<dbReference type="PANTHER" id="PTHR40903">
    <property type="entry name" value="GLYCINE-RICH CELL WALL STRUCTURAL PROTEIN 1-LIKE"/>
    <property type="match status" value="1"/>
</dbReference>
<accession>A0ABM8PRH0</accession>
<organism evidence="4 5">
    <name type="scientific">Pseudorhizobium halotolerans</name>
    <dbReference type="NCBI Taxonomy" id="1233081"/>
    <lineage>
        <taxon>Bacteria</taxon>
        <taxon>Pseudomonadati</taxon>
        <taxon>Pseudomonadota</taxon>
        <taxon>Alphaproteobacteria</taxon>
        <taxon>Hyphomicrobiales</taxon>
        <taxon>Rhizobiaceae</taxon>
        <taxon>Rhizobium/Agrobacterium group</taxon>
        <taxon>Pseudorhizobium</taxon>
    </lineage>
</organism>
<dbReference type="InterPro" id="IPR006860">
    <property type="entry name" value="FecR"/>
</dbReference>
<comment type="caution">
    <text evidence="4">The sequence shown here is derived from an EMBL/GenBank/DDBJ whole genome shotgun (WGS) entry which is preliminary data.</text>
</comment>
<evidence type="ECO:0000259" key="3">
    <source>
        <dbReference type="Pfam" id="PF04773"/>
    </source>
</evidence>
<protein>
    <recommendedName>
        <fullName evidence="3">FecR protein domain-containing protein</fullName>
    </recommendedName>
</protein>
<feature type="compositionally biased region" description="Gly residues" evidence="1">
    <location>
        <begin position="234"/>
        <end position="252"/>
    </location>
</feature>
<dbReference type="Pfam" id="PF04773">
    <property type="entry name" value="FecR"/>
    <property type="match status" value="1"/>
</dbReference>
<feature type="compositionally biased region" description="Gly residues" evidence="1">
    <location>
        <begin position="262"/>
        <end position="349"/>
    </location>
</feature>
<dbReference type="Gene3D" id="2.60.120.1440">
    <property type="match status" value="1"/>
</dbReference>
<reference evidence="4 5" key="1">
    <citation type="submission" date="2020-11" db="EMBL/GenBank/DDBJ databases">
        <authorList>
            <person name="Lassalle F."/>
        </authorList>
    </citation>
    <scope>NUCLEOTIDE SEQUENCE [LARGE SCALE GENOMIC DNA]</scope>
    <source>
        <strain evidence="4 5">AB21</strain>
    </source>
</reference>
<evidence type="ECO:0000313" key="4">
    <source>
        <dbReference type="EMBL" id="CAD7044519.1"/>
    </source>
</evidence>
<evidence type="ECO:0000256" key="1">
    <source>
        <dbReference type="SAM" id="MobiDB-lite"/>
    </source>
</evidence>
<dbReference type="PANTHER" id="PTHR40903:SF1">
    <property type="entry name" value="HYPHALLY REGULATED CELL WALL PROTEIN 3"/>
    <property type="match status" value="1"/>
</dbReference>
<keyword evidence="2" id="KW-0732">Signal</keyword>
<dbReference type="EMBL" id="CABFWE030000007">
    <property type="protein sequence ID" value="CAD7044519.1"/>
    <property type="molecule type" value="Genomic_DNA"/>
</dbReference>
<feature type="chain" id="PRO_5047277756" description="FecR protein domain-containing protein" evidence="2">
    <location>
        <begin position="31"/>
        <end position="356"/>
    </location>
</feature>
<gene>
    <name evidence="4" type="ORF">RHAB21_03453</name>
</gene>
<dbReference type="Proteomes" id="UP000601041">
    <property type="component" value="Unassembled WGS sequence"/>
</dbReference>
<feature type="signal peptide" evidence="2">
    <location>
        <begin position="1"/>
        <end position="30"/>
    </location>
</feature>